<keyword evidence="5 11" id="KW-0812">Transmembrane</keyword>
<evidence type="ECO:0000256" key="4">
    <source>
        <dbReference type="ARBA" id="ARBA00022475"/>
    </source>
</evidence>
<dbReference type="AlphaFoldDB" id="A0A4X1UFV0"/>
<sequence length="200" mass="22387">MEACWLAGAILIGRHSLWGRGYRMSFSLNFTLPANTPFKKNKLNLPRKRTPKPVLMVAVTWGHLSGAQHRKTSSPVVTSGKGADCGPSLGLAAGIPSLVATALLVALLLILIHRRRRSSESTEEIERPCEISEIYDNPRVAENPRRSPTHEKNIMGAEEAHIYVKTVSGSQEPMRDTYRPAVEMERRRGLWWLIPRLSLE</sequence>
<organism evidence="12 13">
    <name type="scientific">Sus scrofa</name>
    <name type="common">Pig</name>
    <dbReference type="NCBI Taxonomy" id="9823"/>
    <lineage>
        <taxon>Eukaryota</taxon>
        <taxon>Metazoa</taxon>
        <taxon>Chordata</taxon>
        <taxon>Craniata</taxon>
        <taxon>Vertebrata</taxon>
        <taxon>Euteleostomi</taxon>
        <taxon>Mammalia</taxon>
        <taxon>Eutheria</taxon>
        <taxon>Laurasiatheria</taxon>
        <taxon>Artiodactyla</taxon>
        <taxon>Suina</taxon>
        <taxon>Suidae</taxon>
        <taxon>Sus</taxon>
    </lineage>
</organism>
<evidence type="ECO:0000256" key="11">
    <source>
        <dbReference type="SAM" id="Phobius"/>
    </source>
</evidence>
<keyword evidence="7 11" id="KW-0472">Membrane</keyword>
<feature type="transmembrane region" description="Helical" evidence="11">
    <location>
        <begin position="89"/>
        <end position="112"/>
    </location>
</feature>
<keyword evidence="6 11" id="KW-1133">Transmembrane helix</keyword>
<proteinExistence type="predicted"/>
<dbReference type="Ensembl" id="ENSSSCT00070032739.1">
    <property type="protein sequence ID" value="ENSSSCP00070027330.1"/>
    <property type="gene ID" value="ENSSSCG00070016574.1"/>
</dbReference>
<dbReference type="Proteomes" id="UP000314985">
    <property type="component" value="Chromosome 14"/>
</dbReference>
<dbReference type="PANTHER" id="PTHR21102">
    <property type="entry name" value="OPALIN"/>
    <property type="match status" value="1"/>
</dbReference>
<evidence type="ECO:0000313" key="12">
    <source>
        <dbReference type="Ensembl" id="ENSSSCP00070027330.1"/>
    </source>
</evidence>
<gene>
    <name evidence="12" type="primary">OPALIN</name>
</gene>
<evidence type="ECO:0000256" key="6">
    <source>
        <dbReference type="ARBA" id="ARBA00022989"/>
    </source>
</evidence>
<accession>A0A4X1UFV0</accession>
<protein>
    <recommendedName>
        <fullName evidence="3">Opalin</fullName>
    </recommendedName>
    <alternativeName>
        <fullName evidence="10">Oligodendrocytic myelin paranodal and inner loop protein</fullName>
    </alternativeName>
    <alternativeName>
        <fullName evidence="9">Transmembrane protein 10</fullName>
    </alternativeName>
</protein>
<name>A0A4X1UFV0_PIG</name>
<dbReference type="GO" id="GO:0005886">
    <property type="term" value="C:plasma membrane"/>
    <property type="evidence" value="ECO:0007669"/>
    <property type="project" value="UniProtKB-SubCell"/>
</dbReference>
<keyword evidence="4" id="KW-1003">Cell membrane</keyword>
<reference evidence="12" key="2">
    <citation type="submission" date="2025-08" db="UniProtKB">
        <authorList>
            <consortium name="Ensembl"/>
        </authorList>
    </citation>
    <scope>IDENTIFICATION</scope>
</reference>
<dbReference type="InterPro" id="IPR026609">
    <property type="entry name" value="Opalin"/>
</dbReference>
<evidence type="ECO:0000256" key="5">
    <source>
        <dbReference type="ARBA" id="ARBA00022692"/>
    </source>
</evidence>
<evidence type="ECO:0000256" key="7">
    <source>
        <dbReference type="ARBA" id="ARBA00023136"/>
    </source>
</evidence>
<comment type="subcellular location">
    <subcellularLocation>
        <location evidence="2">Cell membrane</location>
        <topology evidence="2">Single-pass type I membrane protein</topology>
    </subcellularLocation>
</comment>
<evidence type="ECO:0000256" key="1">
    <source>
        <dbReference type="ARBA" id="ARBA00002762"/>
    </source>
</evidence>
<evidence type="ECO:0000256" key="8">
    <source>
        <dbReference type="ARBA" id="ARBA00023180"/>
    </source>
</evidence>
<reference evidence="12 13" key="1">
    <citation type="submission" date="2017-08" db="EMBL/GenBank/DDBJ databases">
        <title>USMARCv1.0.</title>
        <authorList>
            <person name="Hannum G.I."/>
            <person name="Koren S."/>
            <person name="Schroeder S.G."/>
            <person name="Chin S.C."/>
            <person name="Nonneman D.J."/>
            <person name="Becker S.A."/>
            <person name="Rosen B.D."/>
            <person name="Bickhart D.M."/>
            <person name="Putnam N.H."/>
            <person name="Green R.E."/>
            <person name="Tuggle C.K."/>
            <person name="Liu H."/>
            <person name="Rohrer G.A."/>
            <person name="Warr A."/>
            <person name="Hall R."/>
            <person name="Kim K."/>
            <person name="Hume D.A."/>
            <person name="Talbot R."/>
            <person name="Chow W."/>
            <person name="Howe K."/>
            <person name="Schwartz A.S."/>
            <person name="Watson M."/>
            <person name="Archibald A.L."/>
            <person name="Phillippy A.M."/>
            <person name="Smith T.P.L."/>
        </authorList>
    </citation>
    <scope>NUCLEOTIDE SEQUENCE [LARGE SCALE GENOMIC DNA]</scope>
</reference>
<dbReference type="PANTHER" id="PTHR21102:SF0">
    <property type="entry name" value="OPALIN"/>
    <property type="match status" value="1"/>
</dbReference>
<evidence type="ECO:0000256" key="9">
    <source>
        <dbReference type="ARBA" id="ARBA00031187"/>
    </source>
</evidence>
<evidence type="ECO:0000256" key="10">
    <source>
        <dbReference type="ARBA" id="ARBA00031223"/>
    </source>
</evidence>
<keyword evidence="8" id="KW-0325">Glycoprotein</keyword>
<comment type="function">
    <text evidence="1">Central nervous system-specific myelin protein that increase myelin genes expression during oligodendrocyte differentiation. Promotes oligodendrocyte terminal differentiation.</text>
</comment>
<evidence type="ECO:0000313" key="13">
    <source>
        <dbReference type="Proteomes" id="UP000314985"/>
    </source>
</evidence>
<evidence type="ECO:0000256" key="3">
    <source>
        <dbReference type="ARBA" id="ARBA00018103"/>
    </source>
</evidence>
<evidence type="ECO:0000256" key="2">
    <source>
        <dbReference type="ARBA" id="ARBA00004251"/>
    </source>
</evidence>